<dbReference type="Gene3D" id="2.30.30.240">
    <property type="entry name" value="PRC-barrel domain"/>
    <property type="match status" value="1"/>
</dbReference>
<feature type="domain" description="Ribosome maturation factor RimM PRC barrel" evidence="3">
    <location>
        <begin position="154"/>
        <end position="207"/>
    </location>
</feature>
<dbReference type="InterPro" id="IPR056792">
    <property type="entry name" value="PRC_RimM"/>
</dbReference>
<evidence type="ECO:0000256" key="2">
    <source>
        <dbReference type="SAM" id="MobiDB-lite"/>
    </source>
</evidence>
<dbReference type="GO" id="GO:0005840">
    <property type="term" value="C:ribosome"/>
    <property type="evidence" value="ECO:0007669"/>
    <property type="project" value="InterPro"/>
</dbReference>
<comment type="subunit">
    <text evidence="1">Binds ribosomal protein uS19.</text>
</comment>
<comment type="caution">
    <text evidence="4">The sequence shown here is derived from an EMBL/GenBank/DDBJ whole genome shotgun (WGS) entry which is preliminary data.</text>
</comment>
<dbReference type="InterPro" id="IPR036976">
    <property type="entry name" value="RimM_N_sf"/>
</dbReference>
<dbReference type="Pfam" id="PF24986">
    <property type="entry name" value="PRC_RimM"/>
    <property type="match status" value="1"/>
</dbReference>
<dbReference type="GO" id="GO:0043022">
    <property type="term" value="F:ribosome binding"/>
    <property type="evidence" value="ECO:0007669"/>
    <property type="project" value="InterPro"/>
</dbReference>
<keyword evidence="1" id="KW-0143">Chaperone</keyword>
<dbReference type="Gene3D" id="2.40.30.60">
    <property type="entry name" value="RimM"/>
    <property type="match status" value="1"/>
</dbReference>
<comment type="similarity">
    <text evidence="1">Belongs to the RimM family.</text>
</comment>
<dbReference type="SUPFAM" id="SSF50447">
    <property type="entry name" value="Translation proteins"/>
    <property type="match status" value="1"/>
</dbReference>
<feature type="compositionally biased region" description="Low complexity" evidence="2">
    <location>
        <begin position="125"/>
        <end position="138"/>
    </location>
</feature>
<dbReference type="InterPro" id="IPR009000">
    <property type="entry name" value="Transl_B-barrel_sf"/>
</dbReference>
<organism evidence="4 5">
    <name type="scientific">Alistipes finegoldii</name>
    <dbReference type="NCBI Taxonomy" id="214856"/>
    <lineage>
        <taxon>Bacteria</taxon>
        <taxon>Pseudomonadati</taxon>
        <taxon>Bacteroidota</taxon>
        <taxon>Bacteroidia</taxon>
        <taxon>Bacteroidales</taxon>
        <taxon>Rikenellaceae</taxon>
        <taxon>Alistipes</taxon>
    </lineage>
</organism>
<evidence type="ECO:0000256" key="1">
    <source>
        <dbReference type="HAMAP-Rule" id="MF_00014"/>
    </source>
</evidence>
<keyword evidence="1" id="KW-0698">rRNA processing</keyword>
<dbReference type="GO" id="GO:0042274">
    <property type="term" value="P:ribosomal small subunit biogenesis"/>
    <property type="evidence" value="ECO:0007669"/>
    <property type="project" value="UniProtKB-UniRule"/>
</dbReference>
<evidence type="ECO:0000259" key="3">
    <source>
        <dbReference type="Pfam" id="PF24986"/>
    </source>
</evidence>
<name>A0AA37NNC9_9BACT</name>
<accession>A0AA37NNC9</accession>
<dbReference type="InterPro" id="IPR011033">
    <property type="entry name" value="PRC_barrel-like_sf"/>
</dbReference>
<feature type="region of interest" description="Disordered" evidence="2">
    <location>
        <begin position="114"/>
        <end position="156"/>
    </location>
</feature>
<comment type="function">
    <text evidence="1">An accessory protein needed during the final step in the assembly of 30S ribosomal subunit, possibly for assembly of the head region. Essential for efficient processing of 16S rRNA. May be needed both before and after RbfA during the maturation of 16S rRNA. It has affinity for free ribosomal 30S subunits but not for 70S ribosomes.</text>
</comment>
<dbReference type="EMBL" id="BQOL01000001">
    <property type="protein sequence ID" value="GKI18774.1"/>
    <property type="molecule type" value="Genomic_DNA"/>
</dbReference>
<dbReference type="AlphaFoldDB" id="A0AA37NNC9"/>
<dbReference type="HAMAP" id="MF_00014">
    <property type="entry name" value="Ribosome_mat_RimM"/>
    <property type="match status" value="1"/>
</dbReference>
<comment type="subcellular location">
    <subcellularLocation>
        <location evidence="1">Cytoplasm</location>
    </subcellularLocation>
</comment>
<dbReference type="Proteomes" id="UP001055105">
    <property type="component" value="Unassembled WGS sequence"/>
</dbReference>
<evidence type="ECO:0000313" key="4">
    <source>
        <dbReference type="EMBL" id="GKI18774.1"/>
    </source>
</evidence>
<evidence type="ECO:0000313" key="5">
    <source>
        <dbReference type="Proteomes" id="UP001055105"/>
    </source>
</evidence>
<dbReference type="SUPFAM" id="SSF50346">
    <property type="entry name" value="PRC-barrel domain"/>
    <property type="match status" value="1"/>
</dbReference>
<gene>
    <name evidence="1" type="primary">rimM</name>
    <name evidence="4" type="ORF">CE91St16_16820</name>
</gene>
<dbReference type="RefSeq" id="WP_244076428.1">
    <property type="nucleotide sequence ID" value="NZ_AP025581.1"/>
</dbReference>
<dbReference type="GO" id="GO:0005737">
    <property type="term" value="C:cytoplasm"/>
    <property type="evidence" value="ECO:0007669"/>
    <property type="project" value="UniProtKB-SubCell"/>
</dbReference>
<reference evidence="4" key="1">
    <citation type="submission" date="2022-01" db="EMBL/GenBank/DDBJ databases">
        <title>Novel bile acid biosynthetic pathways are enriched in the microbiome of centenarians.</title>
        <authorList>
            <person name="Sato Y."/>
            <person name="Atarashi K."/>
            <person name="Plichta R.D."/>
            <person name="Arai Y."/>
            <person name="Sasajima S."/>
            <person name="Kearney M.S."/>
            <person name="Suda W."/>
            <person name="Takeshita K."/>
            <person name="Sasaki T."/>
            <person name="Okamoto S."/>
            <person name="Skelly N.A."/>
            <person name="Okamura Y."/>
            <person name="Vlamakis H."/>
            <person name="Li Y."/>
            <person name="Tanoue T."/>
            <person name="Takei H."/>
            <person name="Nittono H."/>
            <person name="Narushima S."/>
            <person name="Irie J."/>
            <person name="Itoh H."/>
            <person name="Moriya K."/>
            <person name="Sugiura Y."/>
            <person name="Suematsu M."/>
            <person name="Moritoki N."/>
            <person name="Shibata S."/>
            <person name="Littman R.D."/>
            <person name="Fischbach A.M."/>
            <person name="Uwamino Y."/>
            <person name="Inoue T."/>
            <person name="Honda A."/>
            <person name="Hattori M."/>
            <person name="Murai T."/>
            <person name="Xavier J.R."/>
            <person name="Hirose N."/>
            <person name="Honda K."/>
        </authorList>
    </citation>
    <scope>NUCLEOTIDE SEQUENCE</scope>
    <source>
        <strain evidence="4">CE91-St16</strain>
    </source>
</reference>
<dbReference type="GO" id="GO:0006364">
    <property type="term" value="P:rRNA processing"/>
    <property type="evidence" value="ECO:0007669"/>
    <property type="project" value="UniProtKB-UniRule"/>
</dbReference>
<keyword evidence="1" id="KW-0690">Ribosome biogenesis</keyword>
<dbReference type="InterPro" id="IPR011961">
    <property type="entry name" value="RimM"/>
</dbReference>
<keyword evidence="1" id="KW-0963">Cytoplasm</keyword>
<protein>
    <recommendedName>
        <fullName evidence="1">Ribosome maturation factor RimM</fullName>
    </recommendedName>
</protein>
<sequence length="210" mass="22858">MSVSIPAGRINKLFGTDGGVMLSLYADFPADFDTDTPLLVTIDALEVPLWCEHFERRGASGAVAAFADFDTERRAQELLGLEFRIRYDEEDDDEFYMEDLIGFAVTGFEMRHGSTENGGNGGNDDGNNANNDNSNSGDNNDDANGGDGTPPAGQFAGRVADYYDSEANPLFELEIGGRRVLVPAAEEFIAHIDFEGRTMKMILPEGLIDL</sequence>
<proteinExistence type="inferred from homology"/>
<comment type="domain">
    <text evidence="1">The PRC barrel domain binds ribosomal protein uS19.</text>
</comment>